<organism evidence="3 4">
    <name type="scientific">Clostridium subterminale</name>
    <dbReference type="NCBI Taxonomy" id="1550"/>
    <lineage>
        <taxon>Bacteria</taxon>
        <taxon>Bacillati</taxon>
        <taxon>Bacillota</taxon>
        <taxon>Clostridia</taxon>
        <taxon>Eubacteriales</taxon>
        <taxon>Clostridiaceae</taxon>
        <taxon>Clostridium</taxon>
    </lineage>
</organism>
<evidence type="ECO:0000256" key="1">
    <source>
        <dbReference type="ARBA" id="ARBA00022679"/>
    </source>
</evidence>
<keyword evidence="1" id="KW-0808">Transferase</keyword>
<reference evidence="4" key="1">
    <citation type="journal article" date="2019" name="Int. J. Syst. Evol. Microbiol.">
        <title>The Global Catalogue of Microorganisms (GCM) 10K type strain sequencing project: providing services to taxonomists for standard genome sequencing and annotation.</title>
        <authorList>
            <consortium name="The Broad Institute Genomics Platform"/>
            <consortium name="The Broad Institute Genome Sequencing Center for Infectious Disease"/>
            <person name="Wu L."/>
            <person name="Ma J."/>
        </authorList>
    </citation>
    <scope>NUCLEOTIDE SEQUENCE [LARGE SCALE GENOMIC DNA]</scope>
    <source>
        <strain evidence="4">JCM 1417</strain>
    </source>
</reference>
<feature type="domain" description="Methyltransferase" evidence="2">
    <location>
        <begin position="52"/>
        <end position="148"/>
    </location>
</feature>
<dbReference type="GO" id="GO:0032259">
    <property type="term" value="P:methylation"/>
    <property type="evidence" value="ECO:0007669"/>
    <property type="project" value="UniProtKB-KW"/>
</dbReference>
<keyword evidence="4" id="KW-1185">Reference proteome</keyword>
<evidence type="ECO:0000259" key="2">
    <source>
        <dbReference type="Pfam" id="PF13649"/>
    </source>
</evidence>
<keyword evidence="3" id="KW-0489">Methyltransferase</keyword>
<dbReference type="SUPFAM" id="SSF53335">
    <property type="entry name" value="S-adenosyl-L-methionine-dependent methyltransferases"/>
    <property type="match status" value="1"/>
</dbReference>
<dbReference type="InterPro" id="IPR041698">
    <property type="entry name" value="Methyltransf_25"/>
</dbReference>
<dbReference type="PANTHER" id="PTHR43861">
    <property type="entry name" value="TRANS-ACONITATE 2-METHYLTRANSFERASE-RELATED"/>
    <property type="match status" value="1"/>
</dbReference>
<name>A0ABN1KWX8_CLOSU</name>
<dbReference type="InterPro" id="IPR029063">
    <property type="entry name" value="SAM-dependent_MTases_sf"/>
</dbReference>
<gene>
    <name evidence="3" type="ORF">GCM10008908_32900</name>
</gene>
<proteinExistence type="predicted"/>
<dbReference type="RefSeq" id="WP_343827609.1">
    <property type="nucleotide sequence ID" value="NZ_BAAACI010000008.1"/>
</dbReference>
<dbReference type="GO" id="GO:0008168">
    <property type="term" value="F:methyltransferase activity"/>
    <property type="evidence" value="ECO:0007669"/>
    <property type="project" value="UniProtKB-KW"/>
</dbReference>
<dbReference type="Gene3D" id="3.40.50.150">
    <property type="entry name" value="Vaccinia Virus protein VP39"/>
    <property type="match status" value="1"/>
</dbReference>
<dbReference type="Proteomes" id="UP001501047">
    <property type="component" value="Unassembled WGS sequence"/>
</dbReference>
<protein>
    <submittedName>
        <fullName evidence="3">Class I SAM-dependent methyltransferase</fullName>
    </submittedName>
</protein>
<dbReference type="PANTHER" id="PTHR43861:SF6">
    <property type="entry name" value="METHYLTRANSFERASE TYPE 11"/>
    <property type="match status" value="1"/>
</dbReference>
<dbReference type="Pfam" id="PF13649">
    <property type="entry name" value="Methyltransf_25"/>
    <property type="match status" value="1"/>
</dbReference>
<evidence type="ECO:0000313" key="4">
    <source>
        <dbReference type="Proteomes" id="UP001501047"/>
    </source>
</evidence>
<dbReference type="CDD" id="cd02440">
    <property type="entry name" value="AdoMet_MTases"/>
    <property type="match status" value="1"/>
</dbReference>
<sequence>MSENYEIEEMGSFFNLRAEGYEKHMEDALNSFEEYYKLVSSTVEYTEDSIEILDLGCGTGLELEEIFRKAHNARVTCIDLSEEMLKILKEKYKNKLNQINIIVTSYLEKDFGIKKYDYIFGIMTMHHFLPDEKLELYKKIKLALKEEGSYIEGDYVVSKYYEKKWLKQRVELLKEQGDEKIRLYHIDIPFALTTQRRLFKEAGFKSLHIIFEKGEHLIYEVK</sequence>
<accession>A0ABN1KWX8</accession>
<comment type="caution">
    <text evidence="3">The sequence shown here is derived from an EMBL/GenBank/DDBJ whole genome shotgun (WGS) entry which is preliminary data.</text>
</comment>
<dbReference type="EMBL" id="BAAACI010000008">
    <property type="protein sequence ID" value="GAA0777573.1"/>
    <property type="molecule type" value="Genomic_DNA"/>
</dbReference>
<evidence type="ECO:0000313" key="3">
    <source>
        <dbReference type="EMBL" id="GAA0777573.1"/>
    </source>
</evidence>